<evidence type="ECO:0000256" key="2">
    <source>
        <dbReference type="ARBA" id="ARBA00022723"/>
    </source>
</evidence>
<dbReference type="RefSeq" id="WP_267623939.1">
    <property type="nucleotide sequence ID" value="NZ_JAODIW010000008.1"/>
</dbReference>
<dbReference type="GO" id="GO:0016829">
    <property type="term" value="F:lyase activity"/>
    <property type="evidence" value="ECO:0007669"/>
    <property type="project" value="UniProtKB-KW"/>
</dbReference>
<evidence type="ECO:0000313" key="6">
    <source>
        <dbReference type="Proteomes" id="UP001595921"/>
    </source>
</evidence>
<dbReference type="PANTHER" id="PTHR30502:SF0">
    <property type="entry name" value="PHOSPHOENOLPYRUVATE CARBOXYLASE FAMILY PROTEIN"/>
    <property type="match status" value="1"/>
</dbReference>
<protein>
    <submittedName>
        <fullName evidence="5">HpcH/HpaI aldolase/citrate lyase family protein</fullName>
    </submittedName>
</protein>
<name>A0ABD5PCI5_9EURY</name>
<dbReference type="AlphaFoldDB" id="A0ABD5PCI5"/>
<dbReference type="InterPro" id="IPR015813">
    <property type="entry name" value="Pyrv/PenolPyrv_kinase-like_dom"/>
</dbReference>
<dbReference type="Gene3D" id="3.20.20.60">
    <property type="entry name" value="Phosphoenolpyruvate-binding domains"/>
    <property type="match status" value="1"/>
</dbReference>
<keyword evidence="2" id="KW-0479">Metal-binding</keyword>
<dbReference type="EMBL" id="JBHSDS010000006">
    <property type="protein sequence ID" value="MFC4358360.1"/>
    <property type="molecule type" value="Genomic_DNA"/>
</dbReference>
<comment type="caution">
    <text evidence="5">The sequence shown here is derived from an EMBL/GenBank/DDBJ whole genome shotgun (WGS) entry which is preliminary data.</text>
</comment>
<evidence type="ECO:0000313" key="5">
    <source>
        <dbReference type="EMBL" id="MFC4358360.1"/>
    </source>
</evidence>
<dbReference type="InterPro" id="IPR050251">
    <property type="entry name" value="HpcH-HpaI_aldolase"/>
</dbReference>
<evidence type="ECO:0000256" key="3">
    <source>
        <dbReference type="ARBA" id="ARBA00023239"/>
    </source>
</evidence>
<dbReference type="Proteomes" id="UP001595921">
    <property type="component" value="Unassembled WGS sequence"/>
</dbReference>
<dbReference type="PANTHER" id="PTHR30502">
    <property type="entry name" value="2-KETO-3-DEOXY-L-RHAMNONATE ALDOLASE"/>
    <property type="match status" value="1"/>
</dbReference>
<reference evidence="5 6" key="1">
    <citation type="journal article" date="2019" name="Int. J. Syst. Evol. Microbiol.">
        <title>The Global Catalogue of Microorganisms (GCM) 10K type strain sequencing project: providing services to taxonomists for standard genome sequencing and annotation.</title>
        <authorList>
            <consortium name="The Broad Institute Genomics Platform"/>
            <consortium name="The Broad Institute Genome Sequencing Center for Infectious Disease"/>
            <person name="Wu L."/>
            <person name="Ma J."/>
        </authorList>
    </citation>
    <scope>NUCLEOTIDE SEQUENCE [LARGE SCALE GENOMIC DNA]</scope>
    <source>
        <strain evidence="5 6">CGMCC 1.12553</strain>
    </source>
</reference>
<dbReference type="InterPro" id="IPR005000">
    <property type="entry name" value="Aldolase/citrate-lyase_domain"/>
</dbReference>
<keyword evidence="6" id="KW-1185">Reference proteome</keyword>
<accession>A0ABD5PCI5</accession>
<evidence type="ECO:0000259" key="4">
    <source>
        <dbReference type="Pfam" id="PF03328"/>
    </source>
</evidence>
<dbReference type="Pfam" id="PF03328">
    <property type="entry name" value="HpcH_HpaI"/>
    <property type="match status" value="1"/>
</dbReference>
<feature type="domain" description="HpcH/HpaI aldolase/citrate lyase" evidence="4">
    <location>
        <begin position="27"/>
        <end position="246"/>
    </location>
</feature>
<keyword evidence="3 5" id="KW-0456">Lyase</keyword>
<dbReference type="InterPro" id="IPR040442">
    <property type="entry name" value="Pyrv_kinase-like_dom_sf"/>
</dbReference>
<gene>
    <name evidence="5" type="ORF">ACFO0N_10425</name>
</gene>
<dbReference type="GO" id="GO:0046872">
    <property type="term" value="F:metal ion binding"/>
    <property type="evidence" value="ECO:0007669"/>
    <property type="project" value="UniProtKB-KW"/>
</dbReference>
<organism evidence="5 6">
    <name type="scientific">Halobium salinum</name>
    <dbReference type="NCBI Taxonomy" id="1364940"/>
    <lineage>
        <taxon>Archaea</taxon>
        <taxon>Methanobacteriati</taxon>
        <taxon>Methanobacteriota</taxon>
        <taxon>Stenosarchaea group</taxon>
        <taxon>Halobacteria</taxon>
        <taxon>Halobacteriales</taxon>
        <taxon>Haloferacaceae</taxon>
        <taxon>Halobium</taxon>
    </lineage>
</organism>
<proteinExistence type="inferred from homology"/>
<evidence type="ECO:0000256" key="1">
    <source>
        <dbReference type="ARBA" id="ARBA00005568"/>
    </source>
</evidence>
<comment type="similarity">
    <text evidence="1">Belongs to the HpcH/HpaI aldolase family.</text>
</comment>
<dbReference type="SUPFAM" id="SSF51621">
    <property type="entry name" value="Phosphoenolpyruvate/pyruvate domain"/>
    <property type="match status" value="1"/>
</dbReference>
<sequence>MTDSPRSNGLRETMADGVAFGVLDNTYSPALVELYGEMGFDFVWFDLEHGGPSPWDATALEDALRAAELTDTELLVRLPSADPAMVRKVLDAGVRNLFVSRVWSAEEVRTVVEAARFEYAGEPGERGLGSPRASRWGLAGDDYVPVEDEEILVGVTVETEAAVDAIDEILAVPELGFVFVGPFDLSVALGHPGEVDHEAVQAAVETVRDDALDADVSLGGLGFGDDDVRSKVEQGYSMLNVGSTVGAIRGTFPEKLEAYRDAV</sequence>